<dbReference type="InterPro" id="IPR016163">
    <property type="entry name" value="Ald_DH_C"/>
</dbReference>
<evidence type="ECO:0000256" key="1">
    <source>
        <dbReference type="ARBA" id="ARBA00009986"/>
    </source>
</evidence>
<dbReference type="PANTHER" id="PTHR43521:SF1">
    <property type="entry name" value="ALPHA-AMINOADIPIC SEMIALDEHYDE DEHYDROGENASE"/>
    <property type="match status" value="1"/>
</dbReference>
<dbReference type="Proteomes" id="UP000887565">
    <property type="component" value="Unplaced"/>
</dbReference>
<dbReference type="OMA" id="RPGHRMA"/>
<proteinExistence type="inferred from homology"/>
<dbReference type="Pfam" id="PF00171">
    <property type="entry name" value="Aldedh"/>
    <property type="match status" value="1"/>
</dbReference>
<dbReference type="InterPro" id="IPR015590">
    <property type="entry name" value="Aldehyde_DH_dom"/>
</dbReference>
<dbReference type="InterPro" id="IPR044638">
    <property type="entry name" value="ALDH7A1-like"/>
</dbReference>
<dbReference type="InterPro" id="IPR016161">
    <property type="entry name" value="Ald_DH/histidinol_DH"/>
</dbReference>
<protein>
    <submittedName>
        <fullName evidence="7">Aldehyde dehydrogenase domain-containing protein</fullName>
    </submittedName>
</protein>
<keyword evidence="6" id="KW-1185">Reference proteome</keyword>
<keyword evidence="3" id="KW-0560">Oxidoreductase</keyword>
<evidence type="ECO:0000313" key="7">
    <source>
        <dbReference type="WBParaSite" id="nRc.2.0.1.t31617-RA"/>
    </source>
</evidence>
<evidence type="ECO:0000259" key="5">
    <source>
        <dbReference type="Pfam" id="PF00171"/>
    </source>
</evidence>
<evidence type="ECO:0000256" key="4">
    <source>
        <dbReference type="ARBA" id="ARBA00023027"/>
    </source>
</evidence>
<dbReference type="Gene3D" id="3.40.309.10">
    <property type="entry name" value="Aldehyde Dehydrogenase, Chain A, domain 2"/>
    <property type="match status" value="1"/>
</dbReference>
<keyword evidence="4" id="KW-0520">NAD</keyword>
<feature type="domain" description="Aldehyde dehydrogenase" evidence="5">
    <location>
        <begin position="17"/>
        <end position="279"/>
    </location>
</feature>
<dbReference type="AlphaFoldDB" id="A0A915JZ03"/>
<comment type="subunit">
    <text evidence="2">Homotetramer.</text>
</comment>
<dbReference type="Gene3D" id="3.40.605.10">
    <property type="entry name" value="Aldehyde Dehydrogenase, Chain A, domain 1"/>
    <property type="match status" value="1"/>
</dbReference>
<sequence length="293" mass="31617">MSEIGTIVLSTIQCQQNEHLSNDVHVPLVSFTGSCSVGQIVAQNVQRRFGKTILELGGNNCIIVDESADVTLALGAILFSCVGTAGQRCTTTRRLIIHEALYDVVVDKLKKAYDAVLQRIGHPLDENTLLGPLHTKQAVENYKNAVKLAVDQGGRVAFGGKVLERPGYFVEPTIIVDLEHDSPIVHQETFAPILYVLKAKNLGDAIKWNNEVKQGLSSSLFTQSMEGMFKWMGPKGSDCGIVNVNIPTSGAEIGGAFGGEKYTGGGRESGSDSWKHTVNFGKSMPLAQGIKFE</sequence>
<evidence type="ECO:0000256" key="2">
    <source>
        <dbReference type="ARBA" id="ARBA00011881"/>
    </source>
</evidence>
<dbReference type="PANTHER" id="PTHR43521">
    <property type="entry name" value="ALPHA-AMINOADIPIC SEMIALDEHYDE DEHYDROGENASE"/>
    <property type="match status" value="1"/>
</dbReference>
<dbReference type="WBParaSite" id="nRc.2.0.1.t31617-RA">
    <property type="protein sequence ID" value="nRc.2.0.1.t31617-RA"/>
    <property type="gene ID" value="nRc.2.0.1.g31617"/>
</dbReference>
<dbReference type="InterPro" id="IPR016162">
    <property type="entry name" value="Ald_DH_N"/>
</dbReference>
<evidence type="ECO:0000313" key="6">
    <source>
        <dbReference type="Proteomes" id="UP000887565"/>
    </source>
</evidence>
<evidence type="ECO:0000256" key="3">
    <source>
        <dbReference type="ARBA" id="ARBA00023002"/>
    </source>
</evidence>
<comment type="similarity">
    <text evidence="1">Belongs to the aldehyde dehydrogenase family.</text>
</comment>
<accession>A0A915JZ03</accession>
<dbReference type="SUPFAM" id="SSF53720">
    <property type="entry name" value="ALDH-like"/>
    <property type="match status" value="1"/>
</dbReference>
<reference evidence="7" key="1">
    <citation type="submission" date="2022-11" db="UniProtKB">
        <authorList>
            <consortium name="WormBaseParasite"/>
        </authorList>
    </citation>
    <scope>IDENTIFICATION</scope>
</reference>
<name>A0A915JZ03_ROMCU</name>
<dbReference type="FunFam" id="3.40.309.10:FF:000018">
    <property type="entry name" value="Alpha-aminoadipic semialdehyde dehydrogenase"/>
    <property type="match status" value="1"/>
</dbReference>
<dbReference type="GO" id="GO:0004029">
    <property type="term" value="F:aldehyde dehydrogenase (NAD+) activity"/>
    <property type="evidence" value="ECO:0007669"/>
    <property type="project" value="InterPro"/>
</dbReference>
<organism evidence="6 7">
    <name type="scientific">Romanomermis culicivorax</name>
    <name type="common">Nematode worm</name>
    <dbReference type="NCBI Taxonomy" id="13658"/>
    <lineage>
        <taxon>Eukaryota</taxon>
        <taxon>Metazoa</taxon>
        <taxon>Ecdysozoa</taxon>
        <taxon>Nematoda</taxon>
        <taxon>Enoplea</taxon>
        <taxon>Dorylaimia</taxon>
        <taxon>Mermithida</taxon>
        <taxon>Mermithoidea</taxon>
        <taxon>Mermithidae</taxon>
        <taxon>Romanomermis</taxon>
    </lineage>
</organism>